<dbReference type="PANTHER" id="PTHR46268:SF15">
    <property type="entry name" value="UNIVERSAL STRESS PROTEIN HP_0031"/>
    <property type="match status" value="1"/>
</dbReference>
<gene>
    <name evidence="3" type="ORF">KMZ29_20390</name>
</gene>
<evidence type="ECO:0000313" key="3">
    <source>
        <dbReference type="EMBL" id="QWG12064.1"/>
    </source>
</evidence>
<dbReference type="InterPro" id="IPR014729">
    <property type="entry name" value="Rossmann-like_a/b/a_fold"/>
</dbReference>
<dbReference type="PRINTS" id="PR01438">
    <property type="entry name" value="UNVRSLSTRESS"/>
</dbReference>
<reference evidence="3" key="1">
    <citation type="submission" date="2021-06" db="EMBL/GenBank/DDBJ databases">
        <title>Bradyrhizobium sp. S2-20-1 Genome sequencing.</title>
        <authorList>
            <person name="Jin L."/>
        </authorList>
    </citation>
    <scope>NUCLEOTIDE SEQUENCE</scope>
    <source>
        <strain evidence="3">S2-20-1</strain>
    </source>
</reference>
<dbReference type="PANTHER" id="PTHR46268">
    <property type="entry name" value="STRESS RESPONSE PROTEIN NHAX"/>
    <property type="match status" value="1"/>
</dbReference>
<evidence type="ECO:0000259" key="2">
    <source>
        <dbReference type="Pfam" id="PF00582"/>
    </source>
</evidence>
<accession>A0A975NDA1</accession>
<name>A0A975NDA1_9BRAD</name>
<comment type="similarity">
    <text evidence="1">Belongs to the universal stress protein A family.</text>
</comment>
<dbReference type="RefSeq" id="WP_215620907.1">
    <property type="nucleotide sequence ID" value="NZ_CP076134.1"/>
</dbReference>
<dbReference type="Gene3D" id="3.40.50.620">
    <property type="entry name" value="HUPs"/>
    <property type="match status" value="1"/>
</dbReference>
<evidence type="ECO:0000313" key="4">
    <source>
        <dbReference type="Proteomes" id="UP000680839"/>
    </source>
</evidence>
<dbReference type="EMBL" id="CP076134">
    <property type="protein sequence ID" value="QWG12064.1"/>
    <property type="molecule type" value="Genomic_DNA"/>
</dbReference>
<dbReference type="InterPro" id="IPR006016">
    <property type="entry name" value="UspA"/>
</dbReference>
<proteinExistence type="inferred from homology"/>
<feature type="domain" description="UspA" evidence="2">
    <location>
        <begin position="1"/>
        <end position="145"/>
    </location>
</feature>
<dbReference type="InterPro" id="IPR006015">
    <property type="entry name" value="Universal_stress_UspA"/>
</dbReference>
<dbReference type="AlphaFoldDB" id="A0A975NDA1"/>
<sequence>MHRHILIPTDGSELSQNAIDYGMALAKSVNAKVTALTVSTPFPTFAVEPGMVIDTPEQYGKRMATLAAKYLKVAKEAAAAAGVSCETMHIEHDQPYLAIIETAARRSCDLIVMASHGRRGISAIVLGSETVKVLTHSTIPVLVFRAPHQGIFTALASLT</sequence>
<protein>
    <submittedName>
        <fullName evidence="3">Universal stress protein</fullName>
    </submittedName>
</protein>
<organism evidence="3 4">
    <name type="scientific">Bradyrhizobium sediminis</name>
    <dbReference type="NCBI Taxonomy" id="2840469"/>
    <lineage>
        <taxon>Bacteria</taxon>
        <taxon>Pseudomonadati</taxon>
        <taxon>Pseudomonadota</taxon>
        <taxon>Alphaproteobacteria</taxon>
        <taxon>Hyphomicrobiales</taxon>
        <taxon>Nitrobacteraceae</taxon>
        <taxon>Bradyrhizobium</taxon>
    </lineage>
</organism>
<dbReference type="SUPFAM" id="SSF52402">
    <property type="entry name" value="Adenine nucleotide alpha hydrolases-like"/>
    <property type="match status" value="1"/>
</dbReference>
<dbReference type="CDD" id="cd00293">
    <property type="entry name" value="USP-like"/>
    <property type="match status" value="1"/>
</dbReference>
<dbReference type="Pfam" id="PF00582">
    <property type="entry name" value="Usp"/>
    <property type="match status" value="1"/>
</dbReference>
<dbReference type="Proteomes" id="UP000680839">
    <property type="component" value="Chromosome"/>
</dbReference>
<evidence type="ECO:0000256" key="1">
    <source>
        <dbReference type="ARBA" id="ARBA00008791"/>
    </source>
</evidence>